<keyword evidence="6 8" id="KW-0675">Receptor</keyword>
<evidence type="ECO:0000259" key="10">
    <source>
        <dbReference type="PROSITE" id="PS50262"/>
    </source>
</evidence>
<evidence type="ECO:0000256" key="3">
    <source>
        <dbReference type="ARBA" id="ARBA00022989"/>
    </source>
</evidence>
<dbReference type="SMART" id="SM01381">
    <property type="entry name" value="7TM_GPCR_Srsx"/>
    <property type="match status" value="1"/>
</dbReference>
<feature type="transmembrane region" description="Helical" evidence="9">
    <location>
        <begin position="318"/>
        <end position="343"/>
    </location>
</feature>
<feature type="transmembrane region" description="Helical" evidence="9">
    <location>
        <begin position="909"/>
        <end position="929"/>
    </location>
</feature>
<dbReference type="InterPro" id="IPR000276">
    <property type="entry name" value="GPCR_Rhodpsn"/>
</dbReference>
<organism evidence="11 12">
    <name type="scientific">Porites lobata</name>
    <dbReference type="NCBI Taxonomy" id="104759"/>
    <lineage>
        <taxon>Eukaryota</taxon>
        <taxon>Metazoa</taxon>
        <taxon>Cnidaria</taxon>
        <taxon>Anthozoa</taxon>
        <taxon>Hexacorallia</taxon>
        <taxon>Scleractinia</taxon>
        <taxon>Fungiina</taxon>
        <taxon>Poritidae</taxon>
        <taxon>Porites</taxon>
    </lineage>
</organism>
<feature type="transmembrane region" description="Helical" evidence="9">
    <location>
        <begin position="598"/>
        <end position="620"/>
    </location>
</feature>
<dbReference type="Gene3D" id="1.20.1070.10">
    <property type="entry name" value="Rhodopsin 7-helix transmembrane proteins"/>
    <property type="match status" value="3"/>
</dbReference>
<protein>
    <recommendedName>
        <fullName evidence="10">G-protein coupled receptors family 1 profile domain-containing protein</fullName>
    </recommendedName>
</protein>
<keyword evidence="3 9" id="KW-1133">Transmembrane helix</keyword>
<feature type="transmembrane region" description="Helical" evidence="9">
    <location>
        <begin position="506"/>
        <end position="529"/>
    </location>
</feature>
<gene>
    <name evidence="11" type="ORF">PLOB_00049353</name>
</gene>
<dbReference type="PROSITE" id="PS50262">
    <property type="entry name" value="G_PROTEIN_RECEP_F1_2"/>
    <property type="match status" value="3"/>
</dbReference>
<feature type="transmembrane region" description="Helical" evidence="9">
    <location>
        <begin position="693"/>
        <end position="714"/>
    </location>
</feature>
<accession>A0ABN8PXE6</accession>
<keyword evidence="12" id="KW-1185">Reference proteome</keyword>
<dbReference type="CDD" id="cd00637">
    <property type="entry name" value="7tm_classA_rhodopsin-like"/>
    <property type="match status" value="3"/>
</dbReference>
<feature type="transmembrane region" description="Helical" evidence="9">
    <location>
        <begin position="463"/>
        <end position="486"/>
    </location>
</feature>
<evidence type="ECO:0000256" key="2">
    <source>
        <dbReference type="ARBA" id="ARBA00022692"/>
    </source>
</evidence>
<name>A0ABN8PXE6_9CNID</name>
<feature type="transmembrane region" description="Helical" evidence="9">
    <location>
        <begin position="849"/>
        <end position="872"/>
    </location>
</feature>
<comment type="caution">
    <text evidence="11">The sequence shown here is derived from an EMBL/GenBank/DDBJ whole genome shotgun (WGS) entry which is preliminary data.</text>
</comment>
<dbReference type="InterPro" id="IPR017452">
    <property type="entry name" value="GPCR_Rhodpsn_7TM"/>
</dbReference>
<sequence>MQNNSQTEQSSHDPLGRSPSEIGLEVALSILFCITSVFGNLLVVYVVYKDSRLKSLTYVFIFNLALTDISMASLHMPFWITTLRTGTWVFSEKWCGLSAALMMTLANASVLTMGLIAFNRYIRVVKPALYNSFFPSKRMAIFYCVIVWIASILVATPPLYGWGKIIYYPSYAVCGFDWKIENISYAIVIGGGVINGTTISLFYCYYKIYKTLKESTQNLNSHSRQDGAAPSARPETDVRLLKTCFTVVCVFLMSWGTVSVVMSLETAGFVIPREISVSVVFIMNTSYLVNPIIYGIMNQQFKEAFKRALKLGFYNNILTKYLLFYIKIIIISIFTYIVLLSFYEIGLEVALSILFCITSILDNLLVIYVVHKDSRLKSLTYVFIFNLALTDISTASLHMPFWITTLRTGTWVFSERWCGLSAALMMTLGAASILTMGLIAFNRYIRVSKPALYNYLFPSKRMAIFYCVIVWIASILVASPPLYGWGKMIYYPSYAVCGFDWKIENISYTIVVVGGVINGTTVSIFYCYYKIYKTLKESTQNLNAHSRQDGAAPSARPETDVRLLKTCFTVVCVFLMSWGTVSVAMSLETAGFVIPREISVSVVFIMNTSCLVNPIIYGIMNPQFKEAFKRALKLEEKRTNKGQETPILPKKKNFANKALSNDETILPRVLNLYQLLPSHDPLGRSSSEISLEVALAILICVTSILDNLLVVYVVNNDSRLKNVTNMFIHNLALTDISMATLQMPFWIISLHKGAWIFSGKWCELSAAIVSTFGLASFLNMGLIAFNRYIRVVKPALYNKLFPGKRMARLYCVIVWIASTLLATPLLYGWGKMAYHPSFAFCTVTFNIQYISYAIAVTGLFMVTTIAMFYFYYKIYKTLRESTQNLHAHSTEEGVSPSERRRTDIKLLKTSFTVVCTFLMTWGPACIVVIVETAGCFIPRRIFVTVACLMFTSSLANPIIYGIMNPQFRAAFKRALSFGRHGNDQVRPSRTANESKS</sequence>
<evidence type="ECO:0000256" key="1">
    <source>
        <dbReference type="ARBA" id="ARBA00004141"/>
    </source>
</evidence>
<evidence type="ECO:0000313" key="11">
    <source>
        <dbReference type="EMBL" id="CAH3152861.1"/>
    </source>
</evidence>
<feature type="transmembrane region" description="Helical" evidence="9">
    <location>
        <begin position="100"/>
        <end position="119"/>
    </location>
</feature>
<feature type="transmembrane region" description="Helical" evidence="9">
    <location>
        <begin position="423"/>
        <end position="442"/>
    </location>
</feature>
<proteinExistence type="inferred from homology"/>
<comment type="similarity">
    <text evidence="8">Belongs to the G-protein coupled receptor 1 family.</text>
</comment>
<feature type="transmembrane region" description="Helical" evidence="9">
    <location>
        <begin position="349"/>
        <end position="370"/>
    </location>
</feature>
<evidence type="ECO:0000256" key="9">
    <source>
        <dbReference type="SAM" id="Phobius"/>
    </source>
</evidence>
<evidence type="ECO:0000313" key="12">
    <source>
        <dbReference type="Proteomes" id="UP001159405"/>
    </source>
</evidence>
<feature type="transmembrane region" description="Helical" evidence="9">
    <location>
        <begin position="382"/>
        <end position="403"/>
    </location>
</feature>
<feature type="transmembrane region" description="Helical" evidence="9">
    <location>
        <begin position="140"/>
        <end position="163"/>
    </location>
</feature>
<evidence type="ECO:0000256" key="4">
    <source>
        <dbReference type="ARBA" id="ARBA00023040"/>
    </source>
</evidence>
<dbReference type="Pfam" id="PF00001">
    <property type="entry name" value="7tm_1"/>
    <property type="match status" value="3"/>
</dbReference>
<keyword evidence="5 9" id="KW-0472">Membrane</keyword>
<keyword evidence="7 8" id="KW-0807">Transducer</keyword>
<evidence type="ECO:0000256" key="6">
    <source>
        <dbReference type="ARBA" id="ARBA00023170"/>
    </source>
</evidence>
<evidence type="ECO:0000256" key="7">
    <source>
        <dbReference type="ARBA" id="ARBA00023224"/>
    </source>
</evidence>
<dbReference type="PANTHER" id="PTHR24240">
    <property type="entry name" value="OPSIN"/>
    <property type="match status" value="1"/>
</dbReference>
<dbReference type="PRINTS" id="PR00237">
    <property type="entry name" value="GPCRRHODOPSN"/>
</dbReference>
<comment type="subcellular location">
    <subcellularLocation>
        <location evidence="1">Membrane</location>
        <topology evidence="1">Multi-pass membrane protein</topology>
    </subcellularLocation>
</comment>
<evidence type="ECO:0000256" key="5">
    <source>
        <dbReference type="ARBA" id="ARBA00023136"/>
    </source>
</evidence>
<feature type="transmembrane region" description="Helical" evidence="9">
    <location>
        <begin position="275"/>
        <end position="297"/>
    </location>
</feature>
<keyword evidence="4 8" id="KW-0297">G-protein coupled receptor</keyword>
<feature type="transmembrane region" description="Helical" evidence="9">
    <location>
        <begin position="764"/>
        <end position="786"/>
    </location>
</feature>
<feature type="transmembrane region" description="Helical" evidence="9">
    <location>
        <begin position="183"/>
        <end position="206"/>
    </location>
</feature>
<feature type="domain" description="G-protein coupled receptors family 1 profile" evidence="10">
    <location>
        <begin position="362"/>
        <end position="617"/>
    </location>
</feature>
<dbReference type="SUPFAM" id="SSF81321">
    <property type="entry name" value="Family A G protein-coupled receptor-like"/>
    <property type="match status" value="3"/>
</dbReference>
<keyword evidence="2 8" id="KW-0812">Transmembrane</keyword>
<feature type="domain" description="G-protein coupled receptors family 1 profile" evidence="10">
    <location>
        <begin position="39"/>
        <end position="294"/>
    </location>
</feature>
<dbReference type="PROSITE" id="PS00237">
    <property type="entry name" value="G_PROTEIN_RECEP_F1_1"/>
    <property type="match status" value="3"/>
</dbReference>
<dbReference type="Proteomes" id="UP001159405">
    <property type="component" value="Unassembled WGS sequence"/>
</dbReference>
<feature type="transmembrane region" description="Helical" evidence="9">
    <location>
        <begin position="941"/>
        <end position="963"/>
    </location>
</feature>
<dbReference type="EMBL" id="CALNXK010000095">
    <property type="protein sequence ID" value="CAH3152861.1"/>
    <property type="molecule type" value="Genomic_DNA"/>
</dbReference>
<dbReference type="InterPro" id="IPR050125">
    <property type="entry name" value="GPCR_opsins"/>
</dbReference>
<feature type="transmembrane region" description="Helical" evidence="9">
    <location>
        <begin position="26"/>
        <end position="48"/>
    </location>
</feature>
<feature type="domain" description="G-protein coupled receptors family 1 profile" evidence="10">
    <location>
        <begin position="706"/>
        <end position="960"/>
    </location>
</feature>
<feature type="transmembrane region" description="Helical" evidence="9">
    <location>
        <begin position="240"/>
        <end position="263"/>
    </location>
</feature>
<reference evidence="11 12" key="1">
    <citation type="submission" date="2022-05" db="EMBL/GenBank/DDBJ databases">
        <authorList>
            <consortium name="Genoscope - CEA"/>
            <person name="William W."/>
        </authorList>
    </citation>
    <scope>NUCLEOTIDE SEQUENCE [LARGE SCALE GENOMIC DNA]</scope>
</reference>
<feature type="transmembrane region" description="Helical" evidence="9">
    <location>
        <begin position="807"/>
        <end position="829"/>
    </location>
</feature>
<feature type="transmembrane region" description="Helical" evidence="9">
    <location>
        <begin position="60"/>
        <end position="80"/>
    </location>
</feature>
<evidence type="ECO:0000256" key="8">
    <source>
        <dbReference type="RuleBase" id="RU000688"/>
    </source>
</evidence>